<evidence type="ECO:0000313" key="2">
    <source>
        <dbReference type="Proteomes" id="UP000606974"/>
    </source>
</evidence>
<dbReference type="OrthoDB" id="2679825at2759"/>
<dbReference type="InterPro" id="IPR054208">
    <property type="entry name" value="DUF6914"/>
</dbReference>
<dbReference type="Proteomes" id="UP000606974">
    <property type="component" value="Unassembled WGS sequence"/>
</dbReference>
<comment type="caution">
    <text evidence="1">The sequence shown here is derived from an EMBL/GenBank/DDBJ whole genome shotgun (WGS) entry which is preliminary data.</text>
</comment>
<name>A0A8H7AE54_9EURO</name>
<organism evidence="1 2">
    <name type="scientific">Endocarpon pusillum</name>
    <dbReference type="NCBI Taxonomy" id="364733"/>
    <lineage>
        <taxon>Eukaryota</taxon>
        <taxon>Fungi</taxon>
        <taxon>Dikarya</taxon>
        <taxon>Ascomycota</taxon>
        <taxon>Pezizomycotina</taxon>
        <taxon>Eurotiomycetes</taxon>
        <taxon>Chaetothyriomycetidae</taxon>
        <taxon>Verrucariales</taxon>
        <taxon>Verrucariaceae</taxon>
        <taxon>Endocarpon</taxon>
    </lineage>
</organism>
<dbReference type="Pfam" id="PF21858">
    <property type="entry name" value="DUF6914"/>
    <property type="match status" value="2"/>
</dbReference>
<dbReference type="AlphaFoldDB" id="A0A8H7AE54"/>
<keyword evidence="2" id="KW-1185">Reference proteome</keyword>
<evidence type="ECO:0000313" key="1">
    <source>
        <dbReference type="EMBL" id="KAF7505446.1"/>
    </source>
</evidence>
<accession>A0A8H7AE54</accession>
<protein>
    <submittedName>
        <fullName evidence="1">Uncharacterized protein</fullName>
    </submittedName>
</protein>
<gene>
    <name evidence="1" type="ORF">GJ744_000773</name>
</gene>
<reference evidence="1" key="1">
    <citation type="submission" date="2020-02" db="EMBL/GenBank/DDBJ databases">
        <authorList>
            <person name="Palmer J.M."/>
        </authorList>
    </citation>
    <scope>NUCLEOTIDE SEQUENCE</scope>
    <source>
        <strain evidence="1">EPUS1.4</strain>
        <tissue evidence="1">Thallus</tissue>
    </source>
</reference>
<dbReference type="EMBL" id="JAACFV010000109">
    <property type="protein sequence ID" value="KAF7505446.1"/>
    <property type="molecule type" value="Genomic_DNA"/>
</dbReference>
<proteinExistence type="predicted"/>
<sequence>MPSDKARLYVALYVRGGGPKMPGQEDNYHWAFLVAPKNENKDSTGTRYHAKNAPGQSTWVFEEKSTSMTATNMILVRVMIGKVNDPQALAAKLRQGVLVVRMEDEAIQSAYSVGGGKSIKKIFKYKFELLRRILGSSSLPSSTPSSLYPLPILVPVPFINDEPGWNCVTWLQSALALIAQDTSVMETSTLNWETAKAAAMQYCEKKTGQGRFSGEGDFDTSKVPTFDLLQGKETIK</sequence>